<accession>A0A1E7XDD6</accession>
<dbReference type="PANTHER" id="PTHR21016:SF25">
    <property type="entry name" value="TM2 DOMAIN-CONTAINING PROTEIN DDB_G0277895-RELATED"/>
    <property type="match status" value="1"/>
</dbReference>
<evidence type="ECO:0000313" key="9">
    <source>
        <dbReference type="Proteomes" id="UP000177010"/>
    </source>
</evidence>
<dbReference type="InterPro" id="IPR007829">
    <property type="entry name" value="TM2"/>
</dbReference>
<feature type="domain" description="TM2" evidence="7">
    <location>
        <begin position="26"/>
        <end position="81"/>
    </location>
</feature>
<evidence type="ECO:0000313" key="8">
    <source>
        <dbReference type="EMBL" id="OFA11071.1"/>
    </source>
</evidence>
<feature type="region of interest" description="Disordered" evidence="5">
    <location>
        <begin position="106"/>
        <end position="134"/>
    </location>
</feature>
<evidence type="ECO:0000256" key="1">
    <source>
        <dbReference type="ARBA" id="ARBA00004141"/>
    </source>
</evidence>
<gene>
    <name evidence="8" type="ORF">LASUN_11430</name>
</gene>
<dbReference type="Pfam" id="PF05154">
    <property type="entry name" value="TM2"/>
    <property type="match status" value="1"/>
</dbReference>
<comment type="subcellular location">
    <subcellularLocation>
        <location evidence="1">Membrane</location>
        <topology evidence="1">Multi-pass membrane protein</topology>
    </subcellularLocation>
</comment>
<dbReference type="InterPro" id="IPR050932">
    <property type="entry name" value="TM2D1-3-like"/>
</dbReference>
<evidence type="ECO:0000259" key="7">
    <source>
        <dbReference type="Pfam" id="PF05154"/>
    </source>
</evidence>
<keyword evidence="2 6" id="KW-0812">Transmembrane</keyword>
<keyword evidence="4 6" id="KW-0472">Membrane</keyword>
<evidence type="ECO:0000256" key="4">
    <source>
        <dbReference type="ARBA" id="ARBA00023136"/>
    </source>
</evidence>
<evidence type="ECO:0000256" key="5">
    <source>
        <dbReference type="SAM" id="MobiDB-lite"/>
    </source>
</evidence>
<name>A0A1E7XDD6_9LACO</name>
<organism evidence="8 9">
    <name type="scientific">Lentilactobacillus sunkii</name>
    <dbReference type="NCBI Taxonomy" id="481719"/>
    <lineage>
        <taxon>Bacteria</taxon>
        <taxon>Bacillati</taxon>
        <taxon>Bacillota</taxon>
        <taxon>Bacilli</taxon>
        <taxon>Lactobacillales</taxon>
        <taxon>Lactobacillaceae</taxon>
        <taxon>Lentilactobacillus</taxon>
    </lineage>
</organism>
<feature type="transmembrane region" description="Helical" evidence="6">
    <location>
        <begin position="30"/>
        <end position="49"/>
    </location>
</feature>
<dbReference type="STRING" id="481719.LASUN_11430"/>
<dbReference type="PANTHER" id="PTHR21016">
    <property type="entry name" value="BETA-AMYLOID BINDING PROTEIN-RELATED"/>
    <property type="match status" value="1"/>
</dbReference>
<feature type="transmembrane region" description="Helical" evidence="6">
    <location>
        <begin position="55"/>
        <end position="84"/>
    </location>
</feature>
<evidence type="ECO:0000256" key="2">
    <source>
        <dbReference type="ARBA" id="ARBA00022692"/>
    </source>
</evidence>
<feature type="compositionally biased region" description="Polar residues" evidence="5">
    <location>
        <begin position="120"/>
        <end position="134"/>
    </location>
</feature>
<protein>
    <submittedName>
        <fullName evidence="8">TM2 domain protein</fullName>
    </submittedName>
</protein>
<comment type="caution">
    <text evidence="8">The sequence shown here is derived from an EMBL/GenBank/DDBJ whole genome shotgun (WGS) entry which is preliminary data.</text>
</comment>
<dbReference type="Proteomes" id="UP000177010">
    <property type="component" value="Unassembled WGS sequence"/>
</dbReference>
<dbReference type="RefSeq" id="WP_070367728.1">
    <property type="nucleotide sequence ID" value="NZ_JAZHVW010000004.1"/>
</dbReference>
<evidence type="ECO:0000256" key="6">
    <source>
        <dbReference type="SAM" id="Phobius"/>
    </source>
</evidence>
<evidence type="ECO:0000256" key="3">
    <source>
        <dbReference type="ARBA" id="ARBA00022989"/>
    </source>
</evidence>
<dbReference type="EMBL" id="MIQE01000011">
    <property type="protein sequence ID" value="OFA11071.1"/>
    <property type="molecule type" value="Genomic_DNA"/>
</dbReference>
<keyword evidence="3 6" id="KW-1133">Transmembrane helix</keyword>
<sequence length="134" mass="14829">MNNDYFVSQLTTEEMMLVNSEVLKRSRSAAVAYLLAIFTGLVGGHRYYMGKTGSAIAMTLITLLTLGIGLLVTSIWTIVDLFLINNWLQEDQKRIENDAAQAILTRSPINQSASKEPASTADTNTEVTQENEQK</sequence>
<dbReference type="AlphaFoldDB" id="A0A1E7XDD6"/>
<dbReference type="GO" id="GO:0016020">
    <property type="term" value="C:membrane"/>
    <property type="evidence" value="ECO:0007669"/>
    <property type="project" value="UniProtKB-SubCell"/>
</dbReference>
<reference evidence="8 9" key="1">
    <citation type="submission" date="2016-09" db="EMBL/GenBank/DDBJ databases">
        <title>Genome Sequence of Lactobacillus sunkii Strain CG01.</title>
        <authorList>
            <person name="Poehlein A."/>
            <person name="Gabris C."/>
            <person name="Bengelsdorf F.R."/>
            <person name="Duerre P."/>
            <person name="Daniel R."/>
        </authorList>
    </citation>
    <scope>NUCLEOTIDE SEQUENCE [LARGE SCALE GENOMIC DNA]</scope>
    <source>
        <strain evidence="8 9">CG_D</strain>
    </source>
</reference>
<proteinExistence type="predicted"/>